<feature type="domain" description="Homeobox" evidence="12">
    <location>
        <begin position="555"/>
        <end position="615"/>
    </location>
</feature>
<dbReference type="InterPro" id="IPR001356">
    <property type="entry name" value="HD"/>
</dbReference>
<sequence length="733" mass="77840">MRRSGATAAHKPPPPPQPDQGARKLRCHHPRHAGLKSRAAPSLPTKLAEKSPAGAANRHREGASTDANTGVQGRAVGRSSASSPVQPPCRPRGHSGRQTSRSTHRAATPQTTSAATSRAAAHRVAHRAPRPPPRRTPAPQPSPHRTPAGGPRSPPFCRPHGPNAAESAGPPPQPASPPDRGVLPRIRHPTVPEPPLRRPNAGEPPFPPQPDPAAARDAKRKEPPPAPFGSGAAATAARRPAAAAAEGRRGGGRGGVGFRPRCRLGLEPRKRPQAIPRANMPTPRKLFDRKTTSIPSDQGHAAYMHETINGGGFIPNVDPGTNQDGKGQSYDIDEETLFGQFDQTMGQDTTMDDDTSIEDELRLVPRTMPKLTMGRKRSKRLQDTWDQWLLWKFMELGLSLGDAMAEAGRELGLGLGVGGAGVARREERGRRDLEVAAGAMRCGSSPEPTMRLALLPMAPALGFPWPSDSRHLEASTRGFDVNRAPSCGASAWGAYSAAAAAEDELEDAAAAGAAVSSSPNDSGGSFPMDFSAHGERGPSDAAQGGGSRGSDEDDGGSARKKLRLSKEQAAFLEESFKEHSTLNPRQKVALAKQLNLRPRQVEVWFQNRRARTKLKQTEVDCEYLKRCCETLTEENRRLQKELAELRALKTVHPFYMNLPATTLSMCPSCERVASTSAPAANSSASAATPNAGGSIAAATAAPPERRPSSFAALFSSARGFPVAAQPQTQAPSS</sequence>
<feature type="DNA-binding region" description="Homeobox" evidence="8">
    <location>
        <begin position="557"/>
        <end position="616"/>
    </location>
</feature>
<feature type="compositionally biased region" description="Basic residues" evidence="11">
    <location>
        <begin position="120"/>
        <end position="133"/>
    </location>
</feature>
<feature type="compositionally biased region" description="Low complexity" evidence="11">
    <location>
        <begin position="228"/>
        <end position="245"/>
    </location>
</feature>
<reference evidence="13" key="1">
    <citation type="submission" date="2023-07" db="EMBL/GenBank/DDBJ databases">
        <title>A chromosome-level genome assembly of Lolium multiflorum.</title>
        <authorList>
            <person name="Chen Y."/>
            <person name="Copetti D."/>
            <person name="Kolliker R."/>
            <person name="Studer B."/>
        </authorList>
    </citation>
    <scope>NUCLEOTIDE SEQUENCE</scope>
    <source>
        <strain evidence="13">02402/16</strain>
        <tissue evidence="13">Leaf</tissue>
    </source>
</reference>
<evidence type="ECO:0000313" key="13">
    <source>
        <dbReference type="EMBL" id="KAK1631206.1"/>
    </source>
</evidence>
<feature type="compositionally biased region" description="Pro residues" evidence="11">
    <location>
        <begin position="134"/>
        <end position="144"/>
    </location>
</feature>
<keyword evidence="14" id="KW-1185">Reference proteome</keyword>
<evidence type="ECO:0000256" key="5">
    <source>
        <dbReference type="ARBA" id="ARBA00023155"/>
    </source>
</evidence>
<feature type="compositionally biased region" description="Basic residues" evidence="11">
    <location>
        <begin position="23"/>
        <end position="35"/>
    </location>
</feature>
<dbReference type="SUPFAM" id="SSF46689">
    <property type="entry name" value="Homeodomain-like"/>
    <property type="match status" value="1"/>
</dbReference>
<dbReference type="PROSITE" id="PS50071">
    <property type="entry name" value="HOMEOBOX_2"/>
    <property type="match status" value="1"/>
</dbReference>
<dbReference type="InterPro" id="IPR009057">
    <property type="entry name" value="Homeodomain-like_sf"/>
</dbReference>
<dbReference type="AlphaFoldDB" id="A0AAD8RSU7"/>
<dbReference type="CDD" id="cd00086">
    <property type="entry name" value="homeodomain"/>
    <property type="match status" value="1"/>
</dbReference>
<organism evidence="13 14">
    <name type="scientific">Lolium multiflorum</name>
    <name type="common">Italian ryegrass</name>
    <name type="synonym">Lolium perenne subsp. multiflorum</name>
    <dbReference type="NCBI Taxonomy" id="4521"/>
    <lineage>
        <taxon>Eukaryota</taxon>
        <taxon>Viridiplantae</taxon>
        <taxon>Streptophyta</taxon>
        <taxon>Embryophyta</taxon>
        <taxon>Tracheophyta</taxon>
        <taxon>Spermatophyta</taxon>
        <taxon>Magnoliopsida</taxon>
        <taxon>Liliopsida</taxon>
        <taxon>Poales</taxon>
        <taxon>Poaceae</taxon>
        <taxon>BOP clade</taxon>
        <taxon>Pooideae</taxon>
        <taxon>Poodae</taxon>
        <taxon>Poeae</taxon>
        <taxon>Poeae Chloroplast Group 2 (Poeae type)</taxon>
        <taxon>Loliodinae</taxon>
        <taxon>Loliinae</taxon>
        <taxon>Lolium</taxon>
    </lineage>
</organism>
<dbReference type="Proteomes" id="UP001231189">
    <property type="component" value="Unassembled WGS sequence"/>
</dbReference>
<evidence type="ECO:0000256" key="4">
    <source>
        <dbReference type="ARBA" id="ARBA00023125"/>
    </source>
</evidence>
<dbReference type="GO" id="GO:0000981">
    <property type="term" value="F:DNA-binding transcription factor activity, RNA polymerase II-specific"/>
    <property type="evidence" value="ECO:0007669"/>
    <property type="project" value="InterPro"/>
</dbReference>
<evidence type="ECO:0000256" key="2">
    <source>
        <dbReference type="ARBA" id="ARBA00006074"/>
    </source>
</evidence>
<feature type="region of interest" description="Disordered" evidence="11">
    <location>
        <begin position="1"/>
        <end position="263"/>
    </location>
</feature>
<dbReference type="Pfam" id="PF02183">
    <property type="entry name" value="HALZ"/>
    <property type="match status" value="1"/>
</dbReference>
<dbReference type="InterPro" id="IPR017970">
    <property type="entry name" value="Homeobox_CS"/>
</dbReference>
<keyword evidence="10" id="KW-0175">Coiled coil</keyword>
<keyword evidence="5 8" id="KW-0371">Homeobox</keyword>
<comment type="caution">
    <text evidence="13">The sequence shown here is derived from an EMBL/GenBank/DDBJ whole genome shotgun (WGS) entry which is preliminary data.</text>
</comment>
<feature type="compositionally biased region" description="Low complexity" evidence="11">
    <location>
        <begin position="105"/>
        <end position="119"/>
    </location>
</feature>
<feature type="coiled-coil region" evidence="10">
    <location>
        <begin position="621"/>
        <end position="651"/>
    </location>
</feature>
<name>A0AAD8RSU7_LOLMU</name>
<keyword evidence="7 8" id="KW-0539">Nucleus</keyword>
<evidence type="ECO:0000256" key="3">
    <source>
        <dbReference type="ARBA" id="ARBA00023015"/>
    </source>
</evidence>
<dbReference type="InterPro" id="IPR003106">
    <property type="entry name" value="Leu_zip_homeo"/>
</dbReference>
<keyword evidence="3" id="KW-0805">Transcription regulation</keyword>
<feature type="region of interest" description="Disordered" evidence="11">
    <location>
        <begin position="510"/>
        <end position="561"/>
    </location>
</feature>
<dbReference type="Pfam" id="PF00046">
    <property type="entry name" value="Homeodomain"/>
    <property type="match status" value="1"/>
</dbReference>
<gene>
    <name evidence="13" type="ORF">QYE76_005521</name>
</gene>
<dbReference type="EMBL" id="JAUUTY010000005">
    <property type="protein sequence ID" value="KAK1631206.1"/>
    <property type="molecule type" value="Genomic_DNA"/>
</dbReference>
<dbReference type="GO" id="GO:0005634">
    <property type="term" value="C:nucleus"/>
    <property type="evidence" value="ECO:0007669"/>
    <property type="project" value="UniProtKB-SubCell"/>
</dbReference>
<protein>
    <recommendedName>
        <fullName evidence="12">Homeobox domain-containing protein</fullName>
    </recommendedName>
</protein>
<evidence type="ECO:0000256" key="10">
    <source>
        <dbReference type="SAM" id="Coils"/>
    </source>
</evidence>
<dbReference type="GO" id="GO:0043565">
    <property type="term" value="F:sequence-specific DNA binding"/>
    <property type="evidence" value="ECO:0007669"/>
    <property type="project" value="InterPro"/>
</dbReference>
<dbReference type="Gene3D" id="1.10.10.60">
    <property type="entry name" value="Homeodomain-like"/>
    <property type="match status" value="1"/>
</dbReference>
<dbReference type="PANTHER" id="PTHR45714">
    <property type="entry name" value="HOMEOBOX-LEUCINE ZIPPER PROTEIN HAT14"/>
    <property type="match status" value="1"/>
</dbReference>
<dbReference type="InterPro" id="IPR050762">
    <property type="entry name" value="HD-ZIP_Homeobox_LZ_Class_II"/>
</dbReference>
<comment type="subcellular location">
    <subcellularLocation>
        <location evidence="1 8 9">Nucleus</location>
    </subcellularLocation>
</comment>
<dbReference type="SMART" id="SM00340">
    <property type="entry name" value="HALZ"/>
    <property type="match status" value="1"/>
</dbReference>
<feature type="compositionally biased region" description="Low complexity" evidence="11">
    <location>
        <begin position="681"/>
        <end position="701"/>
    </location>
</feature>
<keyword evidence="6" id="KW-0804">Transcription</keyword>
<proteinExistence type="inferred from homology"/>
<dbReference type="PANTHER" id="PTHR45714:SF39">
    <property type="entry name" value="HOMEOBOX-LEUCINE ZIPPER PROTEIN HAT14"/>
    <property type="match status" value="1"/>
</dbReference>
<evidence type="ECO:0000256" key="7">
    <source>
        <dbReference type="ARBA" id="ARBA00023242"/>
    </source>
</evidence>
<evidence type="ECO:0000256" key="9">
    <source>
        <dbReference type="RuleBase" id="RU000682"/>
    </source>
</evidence>
<evidence type="ECO:0000259" key="12">
    <source>
        <dbReference type="PROSITE" id="PS50071"/>
    </source>
</evidence>
<dbReference type="CDD" id="cd14686">
    <property type="entry name" value="bZIP"/>
    <property type="match status" value="1"/>
</dbReference>
<feature type="compositionally biased region" description="Basic and acidic residues" evidence="11">
    <location>
        <begin position="214"/>
        <end position="223"/>
    </location>
</feature>
<evidence type="ECO:0000256" key="8">
    <source>
        <dbReference type="PROSITE-ProRule" id="PRU00108"/>
    </source>
</evidence>
<accession>A0AAD8RSU7</accession>
<feature type="compositionally biased region" description="Pro residues" evidence="11">
    <location>
        <begin position="202"/>
        <end position="211"/>
    </location>
</feature>
<feature type="region of interest" description="Disordered" evidence="11">
    <location>
        <begin position="681"/>
        <end position="703"/>
    </location>
</feature>
<evidence type="ECO:0000256" key="11">
    <source>
        <dbReference type="SAM" id="MobiDB-lite"/>
    </source>
</evidence>
<dbReference type="FunFam" id="1.10.10.60:FF:000577">
    <property type="entry name" value="Homeobox-leucine zipper protein 18"/>
    <property type="match status" value="1"/>
</dbReference>
<evidence type="ECO:0000313" key="14">
    <source>
        <dbReference type="Proteomes" id="UP001231189"/>
    </source>
</evidence>
<evidence type="ECO:0000256" key="6">
    <source>
        <dbReference type="ARBA" id="ARBA00023163"/>
    </source>
</evidence>
<evidence type="ECO:0000256" key="1">
    <source>
        <dbReference type="ARBA" id="ARBA00004123"/>
    </source>
</evidence>
<dbReference type="SMART" id="SM00389">
    <property type="entry name" value="HOX"/>
    <property type="match status" value="1"/>
</dbReference>
<keyword evidence="4 8" id="KW-0238">DNA-binding</keyword>
<comment type="similarity">
    <text evidence="2">Belongs to the HD-ZIP homeobox family. Class II subfamily.</text>
</comment>
<dbReference type="PROSITE" id="PS00027">
    <property type="entry name" value="HOMEOBOX_1"/>
    <property type="match status" value="1"/>
</dbReference>